<keyword evidence="3" id="KW-0551">Lipid droplet</keyword>
<keyword evidence="5" id="KW-1185">Reference proteome</keyword>
<gene>
    <name evidence="4" type="ORF">HNY73_004594</name>
</gene>
<dbReference type="InterPro" id="IPR004279">
    <property type="entry name" value="Perilipin"/>
</dbReference>
<dbReference type="EMBL" id="JABXBU010000003">
    <property type="protein sequence ID" value="KAF8793065.1"/>
    <property type="molecule type" value="Genomic_DNA"/>
</dbReference>
<dbReference type="PANTHER" id="PTHR14024">
    <property type="entry name" value="PERILIPIN"/>
    <property type="match status" value="1"/>
</dbReference>
<name>A0A8T0FRZ5_ARGBR</name>
<dbReference type="OrthoDB" id="376826at2759"/>
<comment type="caution">
    <text evidence="4">The sequence shown here is derived from an EMBL/GenBank/DDBJ whole genome shotgun (WGS) entry which is preliminary data.</text>
</comment>
<evidence type="ECO:0000256" key="2">
    <source>
        <dbReference type="ARBA" id="ARBA00006311"/>
    </source>
</evidence>
<dbReference type="GO" id="GO:0005811">
    <property type="term" value="C:lipid droplet"/>
    <property type="evidence" value="ECO:0007669"/>
    <property type="project" value="UniProtKB-SubCell"/>
</dbReference>
<evidence type="ECO:0000313" key="4">
    <source>
        <dbReference type="EMBL" id="KAF8793065.1"/>
    </source>
</evidence>
<proteinExistence type="inferred from homology"/>
<dbReference type="GO" id="GO:0019915">
    <property type="term" value="P:lipid storage"/>
    <property type="evidence" value="ECO:0007669"/>
    <property type="project" value="TreeGrafter"/>
</dbReference>
<dbReference type="OMA" id="VHWALTT"/>
<dbReference type="PANTHER" id="PTHR14024:SF49">
    <property type="entry name" value="LIPID STORAGE DROPLETS SURFACE-BINDING PROTEIN 1"/>
    <property type="match status" value="1"/>
</dbReference>
<reference evidence="4" key="1">
    <citation type="journal article" date="2020" name="bioRxiv">
        <title>Chromosome-level reference genome of the European wasp spider Argiope bruennichi: a resource for studies on range expansion and evolutionary adaptation.</title>
        <authorList>
            <person name="Sheffer M.M."/>
            <person name="Hoppe A."/>
            <person name="Krehenwinkel H."/>
            <person name="Uhl G."/>
            <person name="Kuss A.W."/>
            <person name="Jensen L."/>
            <person name="Jensen C."/>
            <person name="Gillespie R.G."/>
            <person name="Hoff K.J."/>
            <person name="Prost S."/>
        </authorList>
    </citation>
    <scope>NUCLEOTIDE SEQUENCE</scope>
</reference>
<accession>A0A8T0FRZ5</accession>
<reference evidence="4" key="2">
    <citation type="submission" date="2020-06" db="EMBL/GenBank/DDBJ databases">
        <authorList>
            <person name="Sheffer M."/>
        </authorList>
    </citation>
    <scope>NUCLEOTIDE SEQUENCE</scope>
</reference>
<dbReference type="GO" id="GO:0005829">
    <property type="term" value="C:cytosol"/>
    <property type="evidence" value="ECO:0007669"/>
    <property type="project" value="TreeGrafter"/>
</dbReference>
<organism evidence="4 5">
    <name type="scientific">Argiope bruennichi</name>
    <name type="common">Wasp spider</name>
    <name type="synonym">Aranea bruennichi</name>
    <dbReference type="NCBI Taxonomy" id="94029"/>
    <lineage>
        <taxon>Eukaryota</taxon>
        <taxon>Metazoa</taxon>
        <taxon>Ecdysozoa</taxon>
        <taxon>Arthropoda</taxon>
        <taxon>Chelicerata</taxon>
        <taxon>Arachnida</taxon>
        <taxon>Araneae</taxon>
        <taxon>Araneomorphae</taxon>
        <taxon>Entelegynae</taxon>
        <taxon>Araneoidea</taxon>
        <taxon>Araneidae</taxon>
        <taxon>Argiope</taxon>
    </lineage>
</organism>
<sequence>MYRRHMRMVLARDLESNRSKSEFVHRIASIPVVYLAWNIAAETYNNVKSSNKILKVSLNTTEKAAYFISEPVLRRFKRQLKSADYIACRGLETLQGIVPSILYQREKIIRQTKNVYDDTVESGLKKYQVVKKISTSKLVDIVNDGTEKLEEFLASPYGEVCDIALDFVLDVGEMYVDHFLPPLGDERPEKLFGDRAKEPFSKRTELLKNRVKERLYKHSLLKIQTIRLRTKLFVIKIYRINPYKYVVETSSAIPEMLYSTVVQIFTNFENLVLYLVYLLKGHQQESIV</sequence>
<dbReference type="AlphaFoldDB" id="A0A8T0FRZ5"/>
<evidence type="ECO:0000256" key="3">
    <source>
        <dbReference type="ARBA" id="ARBA00022677"/>
    </source>
</evidence>
<comment type="similarity">
    <text evidence="2">Belongs to the perilipin family.</text>
</comment>
<dbReference type="Pfam" id="PF03036">
    <property type="entry name" value="Perilipin"/>
    <property type="match status" value="1"/>
</dbReference>
<evidence type="ECO:0000313" key="5">
    <source>
        <dbReference type="Proteomes" id="UP000807504"/>
    </source>
</evidence>
<dbReference type="Proteomes" id="UP000807504">
    <property type="component" value="Unassembled WGS sequence"/>
</dbReference>
<dbReference type="GO" id="GO:0010890">
    <property type="term" value="P:positive regulation of triglyceride storage"/>
    <property type="evidence" value="ECO:0007669"/>
    <property type="project" value="TreeGrafter"/>
</dbReference>
<evidence type="ECO:0000256" key="1">
    <source>
        <dbReference type="ARBA" id="ARBA00004502"/>
    </source>
</evidence>
<comment type="subcellular location">
    <subcellularLocation>
        <location evidence="1">Lipid droplet</location>
    </subcellularLocation>
</comment>
<protein>
    <submittedName>
        <fullName evidence="4">Perilipin-3 like protein</fullName>
    </submittedName>
</protein>